<dbReference type="EMBL" id="WPCU01000001">
    <property type="protein sequence ID" value="MVA74433.1"/>
    <property type="molecule type" value="Genomic_DNA"/>
</dbReference>
<sequence length="316" mass="34128">MATVSLPPATAGTPAPAPGAQPLRRRRRRTPLQQLGRVAWWIGCIAISFATVMPFVWTLATSLKPPGEVLGSYLSIIPDRPTLENYVAVFTDTPFASYLGNSAYLAIAGTVTNLFFGALGGYSLAKLRFRGRTSVFAVFLGSMMVPGVITMVPTFLVLRHFPLAGGNDLFGDGGFGFINTFWAVILPGAAGPFAVFFMKQFFQSLPDELGEAARIDGAGEFRIFARVYLPLAKAGLAVLGVMTLQGGWNAFLWPLIVLNDERMLTVQVALSSFVNERTTDFGPLMAGTILTSVPMLVLFLVCQRWIIEGIAHIGSK</sequence>
<dbReference type="RefSeq" id="WP_156606929.1">
    <property type="nucleotide sequence ID" value="NZ_WPCU01000001.1"/>
</dbReference>
<keyword evidence="6 7" id="KW-0472">Membrane</keyword>
<proteinExistence type="inferred from homology"/>
<name>A0A6A9UP16_9ACTN</name>
<organism evidence="10 11">
    <name type="scientific">Auraticoccus cholistanensis</name>
    <dbReference type="NCBI Taxonomy" id="2656650"/>
    <lineage>
        <taxon>Bacteria</taxon>
        <taxon>Bacillati</taxon>
        <taxon>Actinomycetota</taxon>
        <taxon>Actinomycetes</taxon>
        <taxon>Propionibacteriales</taxon>
        <taxon>Propionibacteriaceae</taxon>
        <taxon>Auraticoccus</taxon>
    </lineage>
</organism>
<comment type="caution">
    <text evidence="10">The sequence shown here is derived from an EMBL/GenBank/DDBJ whole genome shotgun (WGS) entry which is preliminary data.</text>
</comment>
<evidence type="ECO:0000256" key="4">
    <source>
        <dbReference type="ARBA" id="ARBA00022692"/>
    </source>
</evidence>
<dbReference type="CDD" id="cd06261">
    <property type="entry name" value="TM_PBP2"/>
    <property type="match status" value="1"/>
</dbReference>
<keyword evidence="11" id="KW-1185">Reference proteome</keyword>
<evidence type="ECO:0000313" key="11">
    <source>
        <dbReference type="Proteomes" id="UP000435304"/>
    </source>
</evidence>
<dbReference type="SUPFAM" id="SSF161098">
    <property type="entry name" value="MetI-like"/>
    <property type="match status" value="1"/>
</dbReference>
<feature type="transmembrane region" description="Helical" evidence="7">
    <location>
        <begin position="103"/>
        <end position="124"/>
    </location>
</feature>
<dbReference type="InterPro" id="IPR035906">
    <property type="entry name" value="MetI-like_sf"/>
</dbReference>
<feature type="transmembrane region" description="Helical" evidence="7">
    <location>
        <begin position="35"/>
        <end position="57"/>
    </location>
</feature>
<feature type="transmembrane region" description="Helical" evidence="7">
    <location>
        <begin position="236"/>
        <end position="256"/>
    </location>
</feature>
<feature type="transmembrane region" description="Helical" evidence="7">
    <location>
        <begin position="281"/>
        <end position="302"/>
    </location>
</feature>
<evidence type="ECO:0000256" key="6">
    <source>
        <dbReference type="ARBA" id="ARBA00023136"/>
    </source>
</evidence>
<dbReference type="Pfam" id="PF00528">
    <property type="entry name" value="BPD_transp_1"/>
    <property type="match status" value="1"/>
</dbReference>
<dbReference type="Gene3D" id="1.10.3720.10">
    <property type="entry name" value="MetI-like"/>
    <property type="match status" value="1"/>
</dbReference>
<keyword evidence="5 7" id="KW-1133">Transmembrane helix</keyword>
<evidence type="ECO:0000256" key="1">
    <source>
        <dbReference type="ARBA" id="ARBA00004651"/>
    </source>
</evidence>
<dbReference type="PANTHER" id="PTHR43744:SF12">
    <property type="entry name" value="ABC TRANSPORTER PERMEASE PROTEIN MG189-RELATED"/>
    <property type="match status" value="1"/>
</dbReference>
<dbReference type="GO" id="GO:0005886">
    <property type="term" value="C:plasma membrane"/>
    <property type="evidence" value="ECO:0007669"/>
    <property type="project" value="UniProtKB-SubCell"/>
</dbReference>
<keyword evidence="2 7" id="KW-0813">Transport</keyword>
<feature type="compositionally biased region" description="Low complexity" evidence="8">
    <location>
        <begin position="7"/>
        <end position="22"/>
    </location>
</feature>
<evidence type="ECO:0000256" key="2">
    <source>
        <dbReference type="ARBA" id="ARBA00022448"/>
    </source>
</evidence>
<feature type="transmembrane region" description="Helical" evidence="7">
    <location>
        <begin position="177"/>
        <end position="197"/>
    </location>
</feature>
<dbReference type="Proteomes" id="UP000435304">
    <property type="component" value="Unassembled WGS sequence"/>
</dbReference>
<evidence type="ECO:0000259" key="9">
    <source>
        <dbReference type="PROSITE" id="PS50928"/>
    </source>
</evidence>
<dbReference type="AlphaFoldDB" id="A0A6A9UP16"/>
<evidence type="ECO:0000256" key="8">
    <source>
        <dbReference type="SAM" id="MobiDB-lite"/>
    </source>
</evidence>
<comment type="similarity">
    <text evidence="7">Belongs to the binding-protein-dependent transport system permease family.</text>
</comment>
<comment type="subcellular location">
    <subcellularLocation>
        <location evidence="1 7">Cell membrane</location>
        <topology evidence="1 7">Multi-pass membrane protein</topology>
    </subcellularLocation>
</comment>
<dbReference type="GO" id="GO:0055085">
    <property type="term" value="P:transmembrane transport"/>
    <property type="evidence" value="ECO:0007669"/>
    <property type="project" value="InterPro"/>
</dbReference>
<protein>
    <submittedName>
        <fullName evidence="10">ABC transporter permease subunit</fullName>
    </submittedName>
</protein>
<accession>A0A6A9UP16</accession>
<keyword evidence="4 7" id="KW-0812">Transmembrane</keyword>
<evidence type="ECO:0000256" key="7">
    <source>
        <dbReference type="RuleBase" id="RU363032"/>
    </source>
</evidence>
<gene>
    <name evidence="10" type="ORF">GC722_00055</name>
</gene>
<feature type="transmembrane region" description="Helical" evidence="7">
    <location>
        <begin position="136"/>
        <end position="157"/>
    </location>
</feature>
<dbReference type="PANTHER" id="PTHR43744">
    <property type="entry name" value="ABC TRANSPORTER PERMEASE PROTEIN MG189-RELATED-RELATED"/>
    <property type="match status" value="1"/>
</dbReference>
<feature type="domain" description="ABC transmembrane type-1" evidence="9">
    <location>
        <begin position="99"/>
        <end position="302"/>
    </location>
</feature>
<evidence type="ECO:0000256" key="5">
    <source>
        <dbReference type="ARBA" id="ARBA00022989"/>
    </source>
</evidence>
<dbReference type="InterPro" id="IPR000515">
    <property type="entry name" value="MetI-like"/>
</dbReference>
<evidence type="ECO:0000313" key="10">
    <source>
        <dbReference type="EMBL" id="MVA74433.1"/>
    </source>
</evidence>
<dbReference type="PROSITE" id="PS50928">
    <property type="entry name" value="ABC_TM1"/>
    <property type="match status" value="1"/>
</dbReference>
<feature type="region of interest" description="Disordered" evidence="8">
    <location>
        <begin position="1"/>
        <end position="26"/>
    </location>
</feature>
<keyword evidence="3" id="KW-1003">Cell membrane</keyword>
<evidence type="ECO:0000256" key="3">
    <source>
        <dbReference type="ARBA" id="ARBA00022475"/>
    </source>
</evidence>
<reference evidence="10 11" key="1">
    <citation type="submission" date="2019-12" db="EMBL/GenBank/DDBJ databases">
        <title>Auraticoccus cholistani sp. nov., an actinomycete isolated from soil of Cholistan desert.</title>
        <authorList>
            <person name="Cheema M.T."/>
        </authorList>
    </citation>
    <scope>NUCLEOTIDE SEQUENCE [LARGE SCALE GENOMIC DNA]</scope>
    <source>
        <strain evidence="10 11">F435</strain>
    </source>
</reference>